<keyword evidence="2" id="KW-1185">Reference proteome</keyword>
<dbReference type="GeneID" id="64631772"/>
<dbReference type="RefSeq" id="XP_041185666.1">
    <property type="nucleotide sequence ID" value="XM_041337756.1"/>
</dbReference>
<proteinExistence type="predicted"/>
<dbReference type="Proteomes" id="UP000807769">
    <property type="component" value="Unassembled WGS sequence"/>
</dbReference>
<sequence length="77" mass="8780">MHVEDSSRVDEVKKNLKRELAAWRRLSHPNIASLLGTTTDFGHLEGMVGMVSLWMKNGSLYAYMGNRDVDDVRRLFG</sequence>
<evidence type="ECO:0000313" key="1">
    <source>
        <dbReference type="EMBL" id="KAG1798799.1"/>
    </source>
</evidence>
<comment type="caution">
    <text evidence="1">The sequence shown here is derived from an EMBL/GenBank/DDBJ whole genome shotgun (WGS) entry which is preliminary data.</text>
</comment>
<feature type="non-terminal residue" evidence="1">
    <location>
        <position position="1"/>
    </location>
</feature>
<name>A0A9P7DMV8_9AGAM</name>
<dbReference type="Gene3D" id="1.10.510.10">
    <property type="entry name" value="Transferase(Phosphotransferase) domain 1"/>
    <property type="match status" value="1"/>
</dbReference>
<protein>
    <recommendedName>
        <fullName evidence="3">Protein kinase domain-containing protein</fullName>
    </recommendedName>
</protein>
<gene>
    <name evidence="1" type="ORF">BJ212DRAFT_1440015</name>
</gene>
<evidence type="ECO:0008006" key="3">
    <source>
        <dbReference type="Google" id="ProtNLM"/>
    </source>
</evidence>
<accession>A0A9P7DMV8</accession>
<reference evidence="1" key="1">
    <citation type="journal article" date="2020" name="New Phytol.">
        <title>Comparative genomics reveals dynamic genome evolution in host specialist ectomycorrhizal fungi.</title>
        <authorList>
            <person name="Lofgren L.A."/>
            <person name="Nguyen N.H."/>
            <person name="Vilgalys R."/>
            <person name="Ruytinx J."/>
            <person name="Liao H.L."/>
            <person name="Branco S."/>
            <person name="Kuo A."/>
            <person name="LaButti K."/>
            <person name="Lipzen A."/>
            <person name="Andreopoulos W."/>
            <person name="Pangilinan J."/>
            <person name="Riley R."/>
            <person name="Hundley H."/>
            <person name="Na H."/>
            <person name="Barry K."/>
            <person name="Grigoriev I.V."/>
            <person name="Stajich J.E."/>
            <person name="Kennedy P.G."/>
        </authorList>
    </citation>
    <scope>NUCLEOTIDE SEQUENCE</scope>
    <source>
        <strain evidence="1">MN1</strain>
    </source>
</reference>
<dbReference type="EMBL" id="JABBWG010000161">
    <property type="protein sequence ID" value="KAG1798799.1"/>
    <property type="molecule type" value="Genomic_DNA"/>
</dbReference>
<dbReference type="OrthoDB" id="3236663at2759"/>
<evidence type="ECO:0000313" key="2">
    <source>
        <dbReference type="Proteomes" id="UP000807769"/>
    </source>
</evidence>
<organism evidence="1 2">
    <name type="scientific">Suillus subaureus</name>
    <dbReference type="NCBI Taxonomy" id="48587"/>
    <lineage>
        <taxon>Eukaryota</taxon>
        <taxon>Fungi</taxon>
        <taxon>Dikarya</taxon>
        <taxon>Basidiomycota</taxon>
        <taxon>Agaricomycotina</taxon>
        <taxon>Agaricomycetes</taxon>
        <taxon>Agaricomycetidae</taxon>
        <taxon>Boletales</taxon>
        <taxon>Suillineae</taxon>
        <taxon>Suillaceae</taxon>
        <taxon>Suillus</taxon>
    </lineage>
</organism>
<dbReference type="SUPFAM" id="SSF56112">
    <property type="entry name" value="Protein kinase-like (PK-like)"/>
    <property type="match status" value="1"/>
</dbReference>
<dbReference type="AlphaFoldDB" id="A0A9P7DMV8"/>
<dbReference type="InterPro" id="IPR011009">
    <property type="entry name" value="Kinase-like_dom_sf"/>
</dbReference>